<reference evidence="1 2" key="1">
    <citation type="journal article" date="2021" name="Elife">
        <title>Chloroplast acquisition without the gene transfer in kleptoplastic sea slugs, Plakobranchus ocellatus.</title>
        <authorList>
            <person name="Maeda T."/>
            <person name="Takahashi S."/>
            <person name="Yoshida T."/>
            <person name="Shimamura S."/>
            <person name="Takaki Y."/>
            <person name="Nagai Y."/>
            <person name="Toyoda A."/>
            <person name="Suzuki Y."/>
            <person name="Arimoto A."/>
            <person name="Ishii H."/>
            <person name="Satoh N."/>
            <person name="Nishiyama T."/>
            <person name="Hasebe M."/>
            <person name="Maruyama T."/>
            <person name="Minagawa J."/>
            <person name="Obokata J."/>
            <person name="Shigenobu S."/>
        </authorList>
    </citation>
    <scope>NUCLEOTIDE SEQUENCE [LARGE SCALE GENOMIC DNA]</scope>
</reference>
<proteinExistence type="predicted"/>
<organism evidence="1 2">
    <name type="scientific">Plakobranchus ocellatus</name>
    <dbReference type="NCBI Taxonomy" id="259542"/>
    <lineage>
        <taxon>Eukaryota</taxon>
        <taxon>Metazoa</taxon>
        <taxon>Spiralia</taxon>
        <taxon>Lophotrochozoa</taxon>
        <taxon>Mollusca</taxon>
        <taxon>Gastropoda</taxon>
        <taxon>Heterobranchia</taxon>
        <taxon>Euthyneura</taxon>
        <taxon>Panpulmonata</taxon>
        <taxon>Sacoglossa</taxon>
        <taxon>Placobranchoidea</taxon>
        <taxon>Plakobranchidae</taxon>
        <taxon>Plakobranchus</taxon>
    </lineage>
</organism>
<dbReference type="Proteomes" id="UP000735302">
    <property type="component" value="Unassembled WGS sequence"/>
</dbReference>
<comment type="caution">
    <text evidence="1">The sequence shown here is derived from an EMBL/GenBank/DDBJ whole genome shotgun (WGS) entry which is preliminary data.</text>
</comment>
<dbReference type="AlphaFoldDB" id="A0AAV3Z936"/>
<sequence length="157" mass="17519">MDGYLKGNDLPTNPISPSSFLGDGLPFFEIYGVPILEAAVHVSNNTCLKIPCFFGASAHQVGCLSKRRSCPLCFTGWSDESRGRSCYANYQANLLLVGKTHQSFKLALTSRVASSVGRPLTYVLWADPRRTVRYRVYSNSFSRVNKITVWQGRYLRG</sequence>
<gene>
    <name evidence="1" type="ORF">PoB_001826200</name>
</gene>
<evidence type="ECO:0000313" key="2">
    <source>
        <dbReference type="Proteomes" id="UP000735302"/>
    </source>
</evidence>
<name>A0AAV3Z936_9GAST</name>
<keyword evidence="2" id="KW-1185">Reference proteome</keyword>
<accession>A0AAV3Z936</accession>
<evidence type="ECO:0000313" key="1">
    <source>
        <dbReference type="EMBL" id="GFN91756.1"/>
    </source>
</evidence>
<dbReference type="EMBL" id="BLXT01002163">
    <property type="protein sequence ID" value="GFN91756.1"/>
    <property type="molecule type" value="Genomic_DNA"/>
</dbReference>
<protein>
    <submittedName>
        <fullName evidence="1">Uncharacterized protein</fullName>
    </submittedName>
</protein>